<organism evidence="1 2">
    <name type="scientific">Pseudomonas agarici</name>
    <dbReference type="NCBI Taxonomy" id="46677"/>
    <lineage>
        <taxon>Bacteria</taxon>
        <taxon>Pseudomonadati</taxon>
        <taxon>Pseudomonadota</taxon>
        <taxon>Gammaproteobacteria</taxon>
        <taxon>Pseudomonadales</taxon>
        <taxon>Pseudomonadaceae</taxon>
        <taxon>Pseudomonas</taxon>
    </lineage>
</organism>
<proteinExistence type="predicted"/>
<dbReference type="InterPro" id="IPR016123">
    <property type="entry name" value="Mog1/PsbP_a/b/a-sand"/>
</dbReference>
<protein>
    <recommendedName>
        <fullName evidence="3">DUF1795 domain-containing protein</fullName>
    </recommendedName>
</protein>
<accession>A0A0X1SXC0</accession>
<name>A0A0X1SXC0_PSEAA</name>
<dbReference type="AlphaFoldDB" id="A0A0X1SXC0"/>
<evidence type="ECO:0008006" key="3">
    <source>
        <dbReference type="Google" id="ProtNLM"/>
    </source>
</evidence>
<dbReference type="EMBL" id="CP014135">
    <property type="protein sequence ID" value="AMB84280.1"/>
    <property type="molecule type" value="Genomic_DNA"/>
</dbReference>
<reference evidence="1 2" key="1">
    <citation type="submission" date="2016-01" db="EMBL/GenBank/DDBJ databases">
        <authorList>
            <person name="McClelland M."/>
            <person name="Jain A."/>
            <person name="Saraogi P."/>
            <person name="Mendelson R."/>
            <person name="Westerman R."/>
            <person name="SanMiguel P."/>
            <person name="Csonka L."/>
        </authorList>
    </citation>
    <scope>NUCLEOTIDE SEQUENCE [LARGE SCALE GENOMIC DNA]</scope>
    <source>
        <strain evidence="1 2">NCPPB 2472</strain>
    </source>
</reference>
<dbReference type="Proteomes" id="UP000063229">
    <property type="component" value="Chromosome"/>
</dbReference>
<dbReference type="Gene3D" id="3.40.1000.10">
    <property type="entry name" value="Mog1/PsbP, alpha/beta/alpha sandwich"/>
    <property type="match status" value="1"/>
</dbReference>
<evidence type="ECO:0000313" key="1">
    <source>
        <dbReference type="EMBL" id="AMB84280.1"/>
    </source>
</evidence>
<dbReference type="KEGG" id="pagb:AWM79_02765"/>
<dbReference type="Pfam" id="PF08786">
    <property type="entry name" value="DcrB"/>
    <property type="match status" value="1"/>
</dbReference>
<sequence>MTYRLNEVQLALPGQEVQDASINILKFADLGTSLIVSRALLGEGETLQSNFEAQLKKLQEQVGELCYQAPRPVRVGADRDVTALEVRSQFNKGAECIYQYQLGLLLPGSRQLLALSYVKTQPMGDSDNAYWANLKDSLILNHQP</sequence>
<gene>
    <name evidence="1" type="ORF">AWM79_02765</name>
</gene>
<dbReference type="STRING" id="46677.AWM79_02765"/>
<evidence type="ECO:0000313" key="2">
    <source>
        <dbReference type="Proteomes" id="UP000063229"/>
    </source>
</evidence>
<keyword evidence="2" id="KW-1185">Reference proteome</keyword>
<dbReference type="RefSeq" id="WP_060782109.1">
    <property type="nucleotide sequence ID" value="NZ_CP014135.1"/>
</dbReference>
<dbReference type="SUPFAM" id="SSF55724">
    <property type="entry name" value="Mog1p/PsbP-like"/>
    <property type="match status" value="1"/>
</dbReference>
<dbReference type="InterPro" id="IPR014894">
    <property type="entry name" value="DcrB/EagT6"/>
</dbReference>